<reference evidence="1 2" key="1">
    <citation type="journal article" date="2019" name="Sci. Rep.">
        <title>Orb-weaving spider Araneus ventricosus genome elucidates the spidroin gene catalogue.</title>
        <authorList>
            <person name="Kono N."/>
            <person name="Nakamura H."/>
            <person name="Ohtoshi R."/>
            <person name="Moran D.A.P."/>
            <person name="Shinohara A."/>
            <person name="Yoshida Y."/>
            <person name="Fujiwara M."/>
            <person name="Mori M."/>
            <person name="Tomita M."/>
            <person name="Arakawa K."/>
        </authorList>
    </citation>
    <scope>NUCLEOTIDE SEQUENCE [LARGE SCALE GENOMIC DNA]</scope>
</reference>
<sequence>MVNSRCWHQYIRICRSFLLSRSFEDGSKIELFLNQSGGSTIEGDLKCPSEVKSNPQCFSPPICSRKEELQQFLVRKVTIVTDRRLWLKKNSHKH</sequence>
<evidence type="ECO:0000313" key="1">
    <source>
        <dbReference type="EMBL" id="GBL91837.1"/>
    </source>
</evidence>
<evidence type="ECO:0000313" key="2">
    <source>
        <dbReference type="Proteomes" id="UP000499080"/>
    </source>
</evidence>
<dbReference type="AlphaFoldDB" id="A0A4Y2BJB9"/>
<proteinExistence type="predicted"/>
<keyword evidence="2" id="KW-1185">Reference proteome</keyword>
<organism evidence="1 2">
    <name type="scientific">Araneus ventricosus</name>
    <name type="common">Orbweaver spider</name>
    <name type="synonym">Epeira ventricosa</name>
    <dbReference type="NCBI Taxonomy" id="182803"/>
    <lineage>
        <taxon>Eukaryota</taxon>
        <taxon>Metazoa</taxon>
        <taxon>Ecdysozoa</taxon>
        <taxon>Arthropoda</taxon>
        <taxon>Chelicerata</taxon>
        <taxon>Arachnida</taxon>
        <taxon>Araneae</taxon>
        <taxon>Araneomorphae</taxon>
        <taxon>Entelegynae</taxon>
        <taxon>Araneoidea</taxon>
        <taxon>Araneidae</taxon>
        <taxon>Araneus</taxon>
    </lineage>
</organism>
<name>A0A4Y2BJB9_ARAVE</name>
<accession>A0A4Y2BJB9</accession>
<comment type="caution">
    <text evidence="1">The sequence shown here is derived from an EMBL/GenBank/DDBJ whole genome shotgun (WGS) entry which is preliminary data.</text>
</comment>
<protein>
    <submittedName>
        <fullName evidence="1">Uncharacterized protein</fullName>
    </submittedName>
</protein>
<gene>
    <name evidence="1" type="ORF">AVEN_239751_1</name>
</gene>
<dbReference type="EMBL" id="BGPR01083551">
    <property type="protein sequence ID" value="GBL91837.1"/>
    <property type="molecule type" value="Genomic_DNA"/>
</dbReference>
<dbReference type="Proteomes" id="UP000499080">
    <property type="component" value="Unassembled WGS sequence"/>
</dbReference>